<protein>
    <recommendedName>
        <fullName evidence="2">BRCT domain-containing protein</fullName>
    </recommendedName>
</protein>
<dbReference type="Proteomes" id="UP000008820">
    <property type="component" value="Chromosome 2"/>
</dbReference>
<dbReference type="PANTHER" id="PTHR14625">
    <property type="entry name" value="MICROCEPHALIN"/>
    <property type="match status" value="1"/>
</dbReference>
<feature type="region of interest" description="Disordered" evidence="1">
    <location>
        <begin position="318"/>
        <end position="356"/>
    </location>
</feature>
<dbReference type="AlphaFoldDB" id="A0A1S4G7K5"/>
<dbReference type="PANTHER" id="PTHR14625:SF3">
    <property type="entry name" value="MICROCEPHALIN"/>
    <property type="match status" value="1"/>
</dbReference>
<feature type="domain" description="BRCT" evidence="2">
    <location>
        <begin position="994"/>
        <end position="1061"/>
    </location>
</feature>
<dbReference type="CDD" id="cd17751">
    <property type="entry name" value="BRCT_microcephalin_rpt3"/>
    <property type="match status" value="1"/>
</dbReference>
<keyword evidence="4" id="KW-1185">Reference proteome</keyword>
<dbReference type="Pfam" id="PF16589">
    <property type="entry name" value="BRCT_2"/>
    <property type="match status" value="1"/>
</dbReference>
<evidence type="ECO:0000259" key="2">
    <source>
        <dbReference type="PROSITE" id="PS50172"/>
    </source>
</evidence>
<dbReference type="InterPro" id="IPR022047">
    <property type="entry name" value="Microcephalin-like"/>
</dbReference>
<dbReference type="GO" id="GO:0000278">
    <property type="term" value="P:mitotic cell cycle"/>
    <property type="evidence" value="ECO:0007669"/>
    <property type="project" value="TreeGrafter"/>
</dbReference>
<feature type="domain" description="BRCT" evidence="2">
    <location>
        <begin position="1082"/>
        <end position="1169"/>
    </location>
</feature>
<feature type="compositionally biased region" description="Polar residues" evidence="1">
    <location>
        <begin position="921"/>
        <end position="946"/>
    </location>
</feature>
<dbReference type="FunCoup" id="A0A1S4G7K5">
    <property type="interactions" value="1733"/>
</dbReference>
<dbReference type="InParanoid" id="A0A1S4G7K5"/>
<feature type="domain" description="BRCT" evidence="2">
    <location>
        <begin position="211"/>
        <end position="301"/>
    </location>
</feature>
<dbReference type="CDD" id="cd17736">
    <property type="entry name" value="BRCT_microcephalin_rpt2"/>
    <property type="match status" value="1"/>
</dbReference>
<feature type="compositionally biased region" description="Low complexity" evidence="1">
    <location>
        <begin position="713"/>
        <end position="731"/>
    </location>
</feature>
<dbReference type="Gene3D" id="3.40.50.10190">
    <property type="entry name" value="BRCT domain"/>
    <property type="match status" value="3"/>
</dbReference>
<dbReference type="InterPro" id="IPR001357">
    <property type="entry name" value="BRCT_dom"/>
</dbReference>
<dbReference type="Pfam" id="PF12738">
    <property type="entry name" value="PTCB-BRCT"/>
    <property type="match status" value="1"/>
</dbReference>
<feature type="compositionally biased region" description="Polar residues" evidence="1">
    <location>
        <begin position="54"/>
        <end position="70"/>
    </location>
</feature>
<dbReference type="Pfam" id="PF00533">
    <property type="entry name" value="BRCT"/>
    <property type="match status" value="1"/>
</dbReference>
<dbReference type="InterPro" id="IPR036420">
    <property type="entry name" value="BRCT_dom_sf"/>
</dbReference>
<feature type="compositionally biased region" description="Polar residues" evidence="1">
    <location>
        <begin position="463"/>
        <end position="472"/>
    </location>
</feature>
<dbReference type="VEuPathDB" id="VectorBase:AAEL018709"/>
<feature type="compositionally biased region" description="Polar residues" evidence="1">
    <location>
        <begin position="656"/>
        <end position="672"/>
    </location>
</feature>
<dbReference type="PROSITE" id="PS50172">
    <property type="entry name" value="BRCT"/>
    <property type="match status" value="3"/>
</dbReference>
<feature type="compositionally biased region" description="Polar residues" evidence="1">
    <location>
        <begin position="779"/>
        <end position="792"/>
    </location>
</feature>
<reference evidence="3" key="2">
    <citation type="submission" date="2021-02" db="UniProtKB">
        <authorList>
            <consortium name="EnsemblMetazoa"/>
        </authorList>
    </citation>
    <scope>IDENTIFICATION</scope>
    <source>
        <strain evidence="3">LVP_AGWG</strain>
    </source>
</reference>
<feature type="region of interest" description="Disordered" evidence="1">
    <location>
        <begin position="859"/>
        <end position="947"/>
    </location>
</feature>
<feature type="compositionally biased region" description="Polar residues" evidence="1">
    <location>
        <begin position="343"/>
        <end position="353"/>
    </location>
</feature>
<dbReference type="SUPFAM" id="SSF52113">
    <property type="entry name" value="BRCT domain"/>
    <property type="match status" value="3"/>
</dbReference>
<dbReference type="CDD" id="cd17716">
    <property type="entry name" value="BRCT_microcephalin_rpt1"/>
    <property type="match status" value="1"/>
</dbReference>
<organism evidence="3 4">
    <name type="scientific">Aedes aegypti</name>
    <name type="common">Yellowfever mosquito</name>
    <name type="synonym">Culex aegypti</name>
    <dbReference type="NCBI Taxonomy" id="7159"/>
    <lineage>
        <taxon>Eukaryota</taxon>
        <taxon>Metazoa</taxon>
        <taxon>Ecdysozoa</taxon>
        <taxon>Arthropoda</taxon>
        <taxon>Hexapoda</taxon>
        <taxon>Insecta</taxon>
        <taxon>Pterygota</taxon>
        <taxon>Neoptera</taxon>
        <taxon>Endopterygota</taxon>
        <taxon>Diptera</taxon>
        <taxon>Nematocera</taxon>
        <taxon>Culicoidea</taxon>
        <taxon>Culicidae</taxon>
        <taxon>Culicinae</taxon>
        <taxon>Aedini</taxon>
        <taxon>Aedes</taxon>
        <taxon>Stegomyia</taxon>
    </lineage>
</organism>
<dbReference type="SMART" id="SM00292">
    <property type="entry name" value="BRCT"/>
    <property type="match status" value="3"/>
</dbReference>
<feature type="compositionally biased region" description="Polar residues" evidence="1">
    <location>
        <begin position="680"/>
        <end position="698"/>
    </location>
</feature>
<evidence type="ECO:0000313" key="4">
    <source>
        <dbReference type="Proteomes" id="UP000008820"/>
    </source>
</evidence>
<sequence>MNRVMLNFTPDLKPSRKSIVGTFTASPLATSSTKVRRRYSLAVDASLSVTINGKPSEQTASLGRSSSQPVPGTPGATKKRMSLHENMMMKILATPVDQPLAEEGFESASELSLLSSLAEEDPISSEEKLLIESDVLLRCYTPPNLPLDCPNNPRLARLYKDLQSPSATTRLRALRALKSPSKREAYGQFDVPHEEQDIITAEERQMPRPKTIQELMAGVCIYVEVRSGTDNRSDGIRDHLVSLGAKVNDKLYKDTTHVIFKDGLLSTYQKAKKMNVPVVSILWIEACKRHLCLMNPDSYPISNVERYENPELFKKIRRQKSMQPRAEEVTGSGGKKRLPLKTGTPNDQQSNGCTKKAVISPPAKLPVLHRLRKDDGLERILNEFQAENQNTPEPQDDFDKLLAGPMKLLEKFRNSPIVSTAEKEENVVTPEAPPKSIRKSLFNGSAEKDVTPTRRRRSSSASNEGVATNVGTRQRRKTILHTPRITSVEEENESPVVPIPKPTRNRRKTMCISASKENTPPRKRDTICSPKAMDLCKANSADVQENIPPATSQKLRNTIYSPSRMEQSSEKTEKAIQIEMASRRTLGPSTTENVIDSFEPRKTKTPEMDAKDLNAFRINRRRTLYTPGIYDESDKPQITPVEKSATNRRRTVFNPAANSTEASNCTPANANSSHRRRTLYTPSTSVDVPETPENTTPIVANRTAAFTTPLPPTQTTKTSSAATTTPASATQKRNKTLLEEYQSSLTFSSTKTPMSERRKTIYDISMDIIDKRLSQINKLSKQSESTTEQTPAPSIESVLKSPPSKPASIARQTSLDTFYRKLSRSTEKTIKFKTSADLRESSDITNATTISRKRKLFNAQPSLSETPPPPTPPASVVSTGQDSLAENPNKKPKSTTTPAVSKRRSLAPPTPKSVPKTTTSAAGVSSRRSSMFFSQPNKPTITTSSKHVMGTQARTMKALGLGAGLPTVASQSAAVKPQFQLATTNLHAAQHTFVKEVVAKLGGFTVTNNVTDRTTHLVSLESRRTINLLRALTRGLWIISYEWIEKSLAASRWLPEEQFELRDFSPAVQLCRSERQAFGPRYRIDLFADCGPFYVAQQCEVPHDQLRELIITCKGKITDDATKAKYVIVSARKDVAQKTLTEGSFCVSPLWVLDSISSNKVKKVYQYLVRK</sequence>
<feature type="compositionally biased region" description="Polar residues" evidence="1">
    <location>
        <begin position="876"/>
        <end position="886"/>
    </location>
</feature>
<evidence type="ECO:0000313" key="3">
    <source>
        <dbReference type="EnsemblMetazoa" id="AAEL018709-PA"/>
    </source>
</evidence>
<feature type="region of interest" description="Disordered" evidence="1">
    <location>
        <begin position="54"/>
        <end position="78"/>
    </location>
</feature>
<dbReference type="EnsemblMetazoa" id="AAEL018709-RA">
    <property type="protein sequence ID" value="AAEL018709-PA"/>
    <property type="gene ID" value="AAEL018709"/>
</dbReference>
<evidence type="ECO:0000256" key="1">
    <source>
        <dbReference type="SAM" id="MobiDB-lite"/>
    </source>
</evidence>
<gene>
    <name evidence="3" type="primary">5571872</name>
</gene>
<feature type="region of interest" description="Disordered" evidence="1">
    <location>
        <begin position="627"/>
        <end position="733"/>
    </location>
</feature>
<accession>A0A1S4G7K5</accession>
<proteinExistence type="predicted"/>
<name>A0A1S4G7K5_AEDAE</name>
<dbReference type="OrthoDB" id="2384350at2759"/>
<reference evidence="3 4" key="1">
    <citation type="submission" date="2017-06" db="EMBL/GenBank/DDBJ databases">
        <title>Aedes aegypti genome working group (AGWG) sequencing and assembly.</title>
        <authorList>
            <consortium name="Aedes aegypti Genome Working Group (AGWG)"/>
            <person name="Matthews B.J."/>
        </authorList>
    </citation>
    <scope>NUCLEOTIDE SEQUENCE [LARGE SCALE GENOMIC DNA]</scope>
    <source>
        <strain evidence="3 4">LVP_AGWG</strain>
    </source>
</reference>
<feature type="region of interest" description="Disordered" evidence="1">
    <location>
        <begin position="423"/>
        <end position="472"/>
    </location>
</feature>
<feature type="region of interest" description="Disordered" evidence="1">
    <location>
        <begin position="779"/>
        <end position="811"/>
    </location>
</feature>